<comment type="subcellular location">
    <subcellularLocation>
        <location evidence="1">Membrane</location>
        <topology evidence="1">Multi-pass membrane protein</topology>
    </subcellularLocation>
</comment>
<organism evidence="9 10">
    <name type="scientific">Geomesophilobacter sediminis</name>
    <dbReference type="NCBI Taxonomy" id="2798584"/>
    <lineage>
        <taxon>Bacteria</taxon>
        <taxon>Pseudomonadati</taxon>
        <taxon>Thermodesulfobacteriota</taxon>
        <taxon>Desulfuromonadia</taxon>
        <taxon>Geobacterales</taxon>
        <taxon>Geobacteraceae</taxon>
        <taxon>Geomesophilobacter</taxon>
    </lineage>
</organism>
<dbReference type="Proteomes" id="UP000636888">
    <property type="component" value="Unassembled WGS sequence"/>
</dbReference>
<feature type="transmembrane region" description="Helical" evidence="8">
    <location>
        <begin position="477"/>
        <end position="500"/>
    </location>
</feature>
<gene>
    <name evidence="9" type="ORF">JFN93_19085</name>
</gene>
<feature type="transmembrane region" description="Helical" evidence="8">
    <location>
        <begin position="580"/>
        <end position="607"/>
    </location>
</feature>
<dbReference type="GO" id="GO:0015086">
    <property type="term" value="F:cadmium ion transmembrane transporter activity"/>
    <property type="evidence" value="ECO:0007669"/>
    <property type="project" value="TreeGrafter"/>
</dbReference>
<feature type="region of interest" description="Disordered" evidence="7">
    <location>
        <begin position="1"/>
        <end position="40"/>
    </location>
</feature>
<dbReference type="EMBL" id="JAEMHM010000017">
    <property type="protein sequence ID" value="MBJ6726819.1"/>
    <property type="molecule type" value="Genomic_DNA"/>
</dbReference>
<proteinExistence type="predicted"/>
<evidence type="ECO:0000256" key="8">
    <source>
        <dbReference type="SAM" id="Phobius"/>
    </source>
</evidence>
<evidence type="ECO:0000256" key="4">
    <source>
        <dbReference type="ARBA" id="ARBA00022847"/>
    </source>
</evidence>
<feature type="transmembrane region" description="Helical" evidence="8">
    <location>
        <begin position="283"/>
        <end position="306"/>
    </location>
</feature>
<sequence length="619" mass="65719">MMEDVPAKKESFHMGKKKSATNQDNQTRQGTQKEAKKIEVGMVVEADEGDLGQEDITEAKVTDIVHGQAGDVETIVAKKGTFFQKEIEIPSERIQSVVQSTGEDKPGESPGKVVFSASEAEVEALTPVGREAFPSEEPSIPKNGDDLLDQTAKALPTDVGLRSLEEEANPDTDSTDQEAAQHGALETGAIEGEDRANAAVAGGDKVKIFQVLGPGLLSGMAGNDASAVASYSLDGAQNGYGHLWLMLLSTPLLQAVQFASSKIGRIQQKGLAEILREHYGKKLAVPAALLLIIANIALIAADLVAISAGLELITGIRWLWFAPPVAFTLWYVTVYQDFDAIKKIFLAMSMIFGAYIITAFYSKADWPTVLTGTFIPQLDLNFASVSTAVALLGATISPYTIFWQVQGEKEEKRSGSNKKKFHFAAIDIAAGVISGNLIAYFIIVSTAATLFTNHQQIHTALDAARALEPLVGPFAKYLFAMGLIGAGLIAIPVLLASASYGVAGTIGWPSGLSKKPWQNEGFYLILTLGLVVSLLLALIGLDPMQLMFWANVLQGVLSPILVVLLLLIGNNQVIMGKDKLGWLTNVGLVLAALVMSAASVLLFYGLVTGPGGGPPPSGS</sequence>
<dbReference type="InterPro" id="IPR001046">
    <property type="entry name" value="NRAMP_fam"/>
</dbReference>
<feature type="transmembrane region" description="Helical" evidence="8">
    <location>
        <begin position="547"/>
        <end position="568"/>
    </location>
</feature>
<feature type="compositionally biased region" description="Basic and acidic residues" evidence="7">
    <location>
        <begin position="1"/>
        <end position="13"/>
    </location>
</feature>
<dbReference type="GO" id="GO:0005886">
    <property type="term" value="C:plasma membrane"/>
    <property type="evidence" value="ECO:0007669"/>
    <property type="project" value="TreeGrafter"/>
</dbReference>
<keyword evidence="3 8" id="KW-0812">Transmembrane</keyword>
<dbReference type="GO" id="GO:0034755">
    <property type="term" value="P:iron ion transmembrane transport"/>
    <property type="evidence" value="ECO:0007669"/>
    <property type="project" value="TreeGrafter"/>
</dbReference>
<reference evidence="9" key="1">
    <citation type="submission" date="2020-12" db="EMBL/GenBank/DDBJ databases">
        <title>Geomonas sp. Red875, isolated from river sediment.</title>
        <authorList>
            <person name="Xu Z."/>
            <person name="Zhang Z."/>
            <person name="Masuda Y."/>
            <person name="Itoh H."/>
            <person name="Senoo K."/>
        </authorList>
    </citation>
    <scope>NUCLEOTIDE SEQUENCE</scope>
    <source>
        <strain evidence="9">Red875</strain>
    </source>
</reference>
<keyword evidence="5 8" id="KW-1133">Transmembrane helix</keyword>
<dbReference type="GO" id="GO:0015293">
    <property type="term" value="F:symporter activity"/>
    <property type="evidence" value="ECO:0007669"/>
    <property type="project" value="UniProtKB-KW"/>
</dbReference>
<feature type="transmembrane region" description="Helical" evidence="8">
    <location>
        <begin position="382"/>
        <end position="402"/>
    </location>
</feature>
<dbReference type="RefSeq" id="WP_199385728.1">
    <property type="nucleotide sequence ID" value="NZ_JAEMHM010000017.1"/>
</dbReference>
<feature type="transmembrane region" description="Helical" evidence="8">
    <location>
        <begin position="521"/>
        <end position="541"/>
    </location>
</feature>
<evidence type="ECO:0000313" key="10">
    <source>
        <dbReference type="Proteomes" id="UP000636888"/>
    </source>
</evidence>
<keyword evidence="4" id="KW-0769">Symport</keyword>
<evidence type="ECO:0000313" key="9">
    <source>
        <dbReference type="EMBL" id="MBJ6726819.1"/>
    </source>
</evidence>
<evidence type="ECO:0000256" key="3">
    <source>
        <dbReference type="ARBA" id="ARBA00022692"/>
    </source>
</evidence>
<feature type="transmembrane region" description="Helical" evidence="8">
    <location>
        <begin position="344"/>
        <end position="362"/>
    </location>
</feature>
<dbReference type="PANTHER" id="PTHR11706:SF33">
    <property type="entry name" value="NATURAL RESISTANCE-ASSOCIATED MACROPHAGE PROTEIN 2"/>
    <property type="match status" value="1"/>
</dbReference>
<evidence type="ECO:0000256" key="2">
    <source>
        <dbReference type="ARBA" id="ARBA00022448"/>
    </source>
</evidence>
<dbReference type="GO" id="GO:0005384">
    <property type="term" value="F:manganese ion transmembrane transporter activity"/>
    <property type="evidence" value="ECO:0007669"/>
    <property type="project" value="TreeGrafter"/>
</dbReference>
<protein>
    <submittedName>
        <fullName evidence="9">Divalent metal cation transporter</fullName>
    </submittedName>
</protein>
<evidence type="ECO:0000256" key="6">
    <source>
        <dbReference type="ARBA" id="ARBA00023136"/>
    </source>
</evidence>
<keyword evidence="6 8" id="KW-0472">Membrane</keyword>
<evidence type="ECO:0000256" key="5">
    <source>
        <dbReference type="ARBA" id="ARBA00022989"/>
    </source>
</evidence>
<keyword evidence="10" id="KW-1185">Reference proteome</keyword>
<dbReference type="PANTHER" id="PTHR11706">
    <property type="entry name" value="SOLUTE CARRIER PROTEIN FAMILY 11 MEMBER"/>
    <property type="match status" value="1"/>
</dbReference>
<keyword evidence="2" id="KW-0813">Transport</keyword>
<comment type="caution">
    <text evidence="9">The sequence shown here is derived from an EMBL/GenBank/DDBJ whole genome shotgun (WGS) entry which is preliminary data.</text>
</comment>
<evidence type="ECO:0000256" key="7">
    <source>
        <dbReference type="SAM" id="MobiDB-lite"/>
    </source>
</evidence>
<dbReference type="Pfam" id="PF01566">
    <property type="entry name" value="Nramp"/>
    <property type="match status" value="1"/>
</dbReference>
<accession>A0A8J7M1M2</accession>
<feature type="transmembrane region" description="Helical" evidence="8">
    <location>
        <begin position="423"/>
        <end position="443"/>
    </location>
</feature>
<evidence type="ECO:0000256" key="1">
    <source>
        <dbReference type="ARBA" id="ARBA00004141"/>
    </source>
</evidence>
<feature type="transmembrane region" description="Helical" evidence="8">
    <location>
        <begin position="312"/>
        <end position="332"/>
    </location>
</feature>
<dbReference type="AlphaFoldDB" id="A0A8J7M1M2"/>
<feature type="compositionally biased region" description="Polar residues" evidence="7">
    <location>
        <begin position="20"/>
        <end position="30"/>
    </location>
</feature>
<name>A0A8J7M1M2_9BACT</name>